<name>A0ABW0BUD5_9BACT</name>
<comment type="caution">
    <text evidence="2">The sequence shown here is derived from an EMBL/GenBank/DDBJ whole genome shotgun (WGS) entry which is preliminary data.</text>
</comment>
<evidence type="ECO:0000313" key="3">
    <source>
        <dbReference type="Proteomes" id="UP001596163"/>
    </source>
</evidence>
<keyword evidence="3" id="KW-1185">Reference proteome</keyword>
<proteinExistence type="predicted"/>
<accession>A0ABW0BUD5</accession>
<keyword evidence="1" id="KW-0732">Signal</keyword>
<gene>
    <name evidence="2" type="ORF">ACFPIK_06805</name>
</gene>
<dbReference type="PROSITE" id="PS51257">
    <property type="entry name" value="PROKAR_LIPOPROTEIN"/>
    <property type="match status" value="1"/>
</dbReference>
<evidence type="ECO:0000256" key="1">
    <source>
        <dbReference type="SAM" id="SignalP"/>
    </source>
</evidence>
<dbReference type="RefSeq" id="WP_377913555.1">
    <property type="nucleotide sequence ID" value="NZ_JBHSKS010000004.1"/>
</dbReference>
<reference evidence="3" key="1">
    <citation type="journal article" date="2019" name="Int. J. Syst. Evol. Microbiol.">
        <title>The Global Catalogue of Microorganisms (GCM) 10K type strain sequencing project: providing services to taxonomists for standard genome sequencing and annotation.</title>
        <authorList>
            <consortium name="The Broad Institute Genomics Platform"/>
            <consortium name="The Broad Institute Genome Sequencing Center for Infectious Disease"/>
            <person name="Wu L."/>
            <person name="Ma J."/>
        </authorList>
    </citation>
    <scope>NUCLEOTIDE SEQUENCE [LARGE SCALE GENOMIC DNA]</scope>
    <source>
        <strain evidence="3">CGMCC 1.7030</strain>
    </source>
</reference>
<dbReference type="EMBL" id="JBHSKS010000004">
    <property type="protein sequence ID" value="MFC5191472.1"/>
    <property type="molecule type" value="Genomic_DNA"/>
</dbReference>
<dbReference type="Proteomes" id="UP001596163">
    <property type="component" value="Unassembled WGS sequence"/>
</dbReference>
<evidence type="ECO:0000313" key="2">
    <source>
        <dbReference type="EMBL" id="MFC5191472.1"/>
    </source>
</evidence>
<sequence>MRTFKTNLLGMALAGLILSACSQTGMYETADLMNEQAEASKSGFRLDPFGVGNENALTLAGGGNWETDCITASSGSIYKATGDLTATFGNQNNPGTKTLNVEVWNTPTTIEYRFTLSSSNANGNNLQFFDETATNQENPTGTWVSVGQLTVGTPFVVSRPLPTGWVAGQFITEQWRQTGGGNPLDAGDVSYALIGICTTTSLSAGTTEPICENASFSLTATVSTSAETLTGGFIQILNSSNVVVASADVTSTVRSVTYNVPTGTAGNYTYSAQYVRSTPSFRYQGSVSSTTSTVNVIECGGCDENFTYSVNGDEVTFTYIPAEDVTGANLAFTFPQSALDTPLQGWTYSGQTMQRTMDLKACETYTWKVTLTCKPLNNPQNKWTDFKVNGVSKKGSLNNIDC</sequence>
<organism evidence="2 3">
    <name type="scientific">Algoriphagus aquatilis</name>
    <dbReference type="NCBI Taxonomy" id="490186"/>
    <lineage>
        <taxon>Bacteria</taxon>
        <taxon>Pseudomonadati</taxon>
        <taxon>Bacteroidota</taxon>
        <taxon>Cytophagia</taxon>
        <taxon>Cytophagales</taxon>
        <taxon>Cyclobacteriaceae</taxon>
        <taxon>Algoriphagus</taxon>
    </lineage>
</organism>
<feature type="chain" id="PRO_5045967301" evidence="1">
    <location>
        <begin position="23"/>
        <end position="402"/>
    </location>
</feature>
<protein>
    <submittedName>
        <fullName evidence="2">Ig-like domain-containing protein</fullName>
    </submittedName>
</protein>
<feature type="signal peptide" evidence="1">
    <location>
        <begin position="1"/>
        <end position="22"/>
    </location>
</feature>